<dbReference type="VEuPathDB" id="TriTrypDB:LdBPK_341670.1"/>
<feature type="transmembrane region" description="Helical" evidence="1">
    <location>
        <begin position="1756"/>
        <end position="1783"/>
    </location>
</feature>
<evidence type="ECO:0000313" key="2">
    <source>
        <dbReference type="EMBL" id="TPP50358.1"/>
    </source>
</evidence>
<feature type="transmembrane region" description="Helical" evidence="1">
    <location>
        <begin position="399"/>
        <end position="419"/>
    </location>
</feature>
<feature type="transmembrane region" description="Helical" evidence="1">
    <location>
        <begin position="110"/>
        <end position="135"/>
    </location>
</feature>
<dbReference type="VEuPathDB" id="TriTrypDB:LDHU3_34.2650"/>
<dbReference type="Pfam" id="PF07344">
    <property type="entry name" value="Amastin"/>
    <property type="match status" value="8"/>
</dbReference>
<feature type="transmembrane region" description="Helical" evidence="1">
    <location>
        <begin position="7"/>
        <end position="27"/>
    </location>
</feature>
<feature type="transmembrane region" description="Helical" evidence="1">
    <location>
        <begin position="1277"/>
        <end position="1298"/>
    </location>
</feature>
<feature type="transmembrane region" description="Helical" evidence="1">
    <location>
        <begin position="1204"/>
        <end position="1223"/>
    </location>
</feature>
<feature type="transmembrane region" description="Helical" evidence="1">
    <location>
        <begin position="1000"/>
        <end position="1033"/>
    </location>
</feature>
<dbReference type="InterPro" id="IPR009944">
    <property type="entry name" value="Amastin"/>
</dbReference>
<dbReference type="VEuPathDB" id="TriTrypDB:LDHU3_34.2560"/>
<feature type="transmembrane region" description="Helical" evidence="1">
    <location>
        <begin position="1526"/>
        <end position="1547"/>
    </location>
</feature>
<name>A0A504XSR2_LEIDO</name>
<feature type="transmembrane region" description="Helical" evidence="1">
    <location>
        <begin position="1379"/>
        <end position="1397"/>
    </location>
</feature>
<feature type="transmembrane region" description="Helical" evidence="1">
    <location>
        <begin position="490"/>
        <end position="511"/>
    </location>
</feature>
<dbReference type="VEuPathDB" id="TriTrypDB:LdCL_340023400"/>
<feature type="transmembrane region" description="Helical" evidence="1">
    <location>
        <begin position="959"/>
        <end position="979"/>
    </location>
</feature>
<accession>A0A504XSR2</accession>
<feature type="transmembrane region" description="Helical" evidence="1">
    <location>
        <begin position="819"/>
        <end position="843"/>
    </location>
</feature>
<feature type="transmembrane region" description="Helical" evidence="1">
    <location>
        <begin position="598"/>
        <end position="623"/>
    </location>
</feature>
<dbReference type="PANTHER" id="PTHR33297:SF4">
    <property type="entry name" value="AMASTIN"/>
    <property type="match status" value="1"/>
</dbReference>
<comment type="caution">
    <text evidence="2">The sequence shown here is derived from an EMBL/GenBank/DDBJ whole genome shotgun (WGS) entry which is preliminary data.</text>
</comment>
<feature type="transmembrane region" description="Helical" evidence="1">
    <location>
        <begin position="354"/>
        <end position="379"/>
    </location>
</feature>
<evidence type="ECO:0000256" key="1">
    <source>
        <dbReference type="SAM" id="Phobius"/>
    </source>
</evidence>
<feature type="transmembrane region" description="Helical" evidence="1">
    <location>
        <begin position="1619"/>
        <end position="1639"/>
    </location>
</feature>
<feature type="transmembrane region" description="Helical" evidence="1">
    <location>
        <begin position="1478"/>
        <end position="1505"/>
    </location>
</feature>
<dbReference type="PANTHER" id="PTHR33297">
    <property type="entry name" value="AMASTIN-LIKE SURFACE PROTEIN-LIKE PROTEIN-RELATED"/>
    <property type="match status" value="1"/>
</dbReference>
<feature type="transmembrane region" description="Helical" evidence="1">
    <location>
        <begin position="326"/>
        <end position="347"/>
    </location>
</feature>
<dbReference type="VEuPathDB" id="TriTrypDB:LDHU3_34.2540"/>
<evidence type="ECO:0000313" key="3">
    <source>
        <dbReference type="Proteomes" id="UP000318821"/>
    </source>
</evidence>
<dbReference type="EMBL" id="RHLD01000026">
    <property type="protein sequence ID" value="TPP50358.1"/>
    <property type="molecule type" value="Genomic_DNA"/>
</dbReference>
<keyword evidence="1" id="KW-0472">Membrane</keyword>
<feature type="transmembrane region" description="Helical" evidence="1">
    <location>
        <begin position="246"/>
        <end position="267"/>
    </location>
</feature>
<dbReference type="VEuPathDB" id="TriTrypDB:LdBPK_341730.1"/>
<sequence length="1806" mass="196729">MAYNITVIVYVVVQFAAFLLVLAGTPLDIFRGVAPEILGHRMVCITLFGMKVDCYNKTYLETTEELWAECFNRLNRFHAAQAFAIISILVYFAAFAFGLLLLFCCPCLRWVCLALNVAGILTLCVVWAAMVVTYYTDDSADCVKAKDEFTFGIGFDLLMTAWCLDIIAAILMLFASVMEHDPEGAAPLGARRAVRPGACGADAAAGRLVLDDADVAAVPQGVGGPWLYARICRLVLFRSCALSPMAYNITVIVYVVVQFAAFLLVLAGTPLDIFRGVAPEILGHRMVCITLFGMKVDCYNKTYLETTEELWAECFNRLNRFHAAQAFAIISILVYFAAFAFGLLLLFCCPCLRWVCLALNVAGILTLCVVWAAMVVTYYTDDSADCVKAKDEFTFGIGFDLLMTAWCLDIIAAILMLFASVMEHDPEGAAPLGARRAVRPGACGADAAAGRLVLDDADVAAVPQGVGGPWLYARICRLVLFRSCALSPMAYNITVIVYVVVQFVAFLLVLAGTPLDIFRGVAPEILGHRMVCITLFGMKVDCYNKTYLETTEELWAECFNRLNRFHAAQAFAIISILVYFAAFAFGLLLLFCCPCLRWVCLALNVAGILTLCVVWAAMVVTYYTDDSADCVKAKDEFTFGIGFDLLMTAWCLDIIAAILMLFASVMEHDPEGAAPLGARRAVRPGACGADAAAGRLVLDDADVAAVPQGVGGPWLYARICRLVRGGFVAFLLVLVGTPLDMFRSKMETGYGTVKCITLWGVKENCASLDYDLTMYLFFSSCETRILRFRKSQRCAIISILVYMAGLIAGIVNLHGYTTLRWVCLALNIVGSVTVFVVWAAMAVTYNKNEDSRCTRLKALNYEFGVGFFLLVVAWILDIINIILLPLSFTYTYDKEHQMTELPTSEHASVMEHDPEGAAPLGARRAVRPGACGADAAAGRLVLDDADVAAVPQGVGGPWLYARICRLVRGGFFAFLFVLVGTPSDMFRERFRGGDPLCITLWGLTLLFCCSSLRLVCLALNIVGSVTVFVVWVAMATTFHHNDGSRCPPMKVDSVYGSGFASASVMEHDPEGAAPLGARRAVRPGACGADAAAGRLVLDDADVAAVPQGVGGPWLYARICRLVRGGYNIPLILYVVLQLVAFILLLAGTPSDIFIRTDHGPGYPTICLTLWGFKTDCSSRHHTLTIDRTFGACPPRVHRFRAAQAFTIISILVYGAAFIAGLTLLFCCSFLRLVCLALNIVGSVTLCVVWAAMAVTYNKADGPQCTRLSEVYKYGSGFVLFLIAWLLDIINIIILLLPYTGDLVHEDEKPDASVMEHDPEGAAPLGARRAVRPGACGADAAAGRLVLDDADVAAVPQGVGGPWLYARICRLVRGGYNIPLILYVVLQLVAFILLLAGTPSDIFIRTDHGPGYPTICLTLWGFKTDCSSRHHTLTIDRTFGACPPRVHRFRAAQAFTIISILVYGAAFIAGLTLLFCCSFLRLVCLALNIVGSVTLCVVWAAMAVTYNKADGPQCTRLSEVYKYGSGFVLFLIAWLLDIINIIILLLPYTGDLVHEDEKPDASVMEHDPEGAAPLGARRAVRPGACGADAAAGRLVLDDADVAAVPQGVGGPWLYARICRLVRGGFIAFLLVLVATPIDMFRLKKLYQYPHPNPCYTLWGAKFDCSSSTYSVKLSMMWSPCPSRRNLFRLAQVFAVISIFLYGAAFILGLIVLRCCPWLRWVCLVLNIAGMVTLCIVWAAMVVTYYKDVPQRCMPLHFFVNYGAGFGLCLVAWCLDIINIGLLLLPLRVRDPGKIGKSVPSPRPGDEK</sequence>
<dbReference type="Proteomes" id="UP000318821">
    <property type="component" value="Unassembled WGS sequence"/>
</dbReference>
<feature type="transmembrane region" description="Helical" evidence="1">
    <location>
        <begin position="155"/>
        <end position="175"/>
    </location>
</feature>
<feature type="transmembrane region" description="Helical" evidence="1">
    <location>
        <begin position="863"/>
        <end position="888"/>
    </location>
</feature>
<dbReference type="VEuPathDB" id="TriTrypDB:LdCL_340023500"/>
<protein>
    <submittedName>
        <fullName evidence="2">Amastin surface glycofamily protein</fullName>
    </submittedName>
</protein>
<dbReference type="VEuPathDB" id="TriTrypDB:LdCL_340023000"/>
<feature type="transmembrane region" description="Helical" evidence="1">
    <location>
        <begin position="1453"/>
        <end position="1472"/>
    </location>
</feature>
<feature type="transmembrane region" description="Helical" evidence="1">
    <location>
        <begin position="82"/>
        <end position="103"/>
    </location>
</feature>
<organism evidence="2 3">
    <name type="scientific">Leishmania donovani</name>
    <dbReference type="NCBI Taxonomy" id="5661"/>
    <lineage>
        <taxon>Eukaryota</taxon>
        <taxon>Discoba</taxon>
        <taxon>Euglenozoa</taxon>
        <taxon>Kinetoplastea</taxon>
        <taxon>Metakinetoplastina</taxon>
        <taxon>Trypanosomatida</taxon>
        <taxon>Trypanosomatidae</taxon>
        <taxon>Leishmaniinae</taxon>
        <taxon>Leishmania</taxon>
    </lineage>
</organism>
<dbReference type="VEuPathDB" id="TriTrypDB:LdCL_340023100"/>
<keyword evidence="1" id="KW-0812">Transmembrane</keyword>
<reference evidence="3" key="1">
    <citation type="submission" date="2019-02" db="EMBL/GenBank/DDBJ databases">
        <title>FDA dAtabase for Regulatory Grade micrObial Sequences (FDA-ARGOS): Supporting development and validation of Infectious Disease Dx tests.</title>
        <authorList>
            <person name="Duncan R."/>
            <person name="Fisher C."/>
            <person name="Tallon L."/>
            <person name="Sadzewicz L."/>
            <person name="Sengamalay N."/>
            <person name="Ott S."/>
            <person name="Godinez A."/>
            <person name="Nagaraj S."/>
            <person name="Vavikolanu K."/>
            <person name="Vyas G."/>
            <person name="Nadendla S."/>
            <person name="Aluvathingal J."/>
            <person name="Sichtig H."/>
        </authorList>
    </citation>
    <scope>NUCLEOTIDE SEQUENCE [LARGE SCALE GENOMIC DNA]</scope>
    <source>
        <strain evidence="3">FDAARGOS_360</strain>
    </source>
</reference>
<dbReference type="VEuPathDB" id="TriTrypDB:LdCL_340023600"/>
<feature type="transmembrane region" description="Helical" evidence="1">
    <location>
        <begin position="1229"/>
        <end position="1256"/>
    </location>
</feature>
<gene>
    <name evidence="2" type="ORF">CGC20_1660</name>
</gene>
<feature type="transmembrane region" description="Helical" evidence="1">
    <location>
        <begin position="643"/>
        <end position="663"/>
    </location>
</feature>
<feature type="transmembrane region" description="Helical" evidence="1">
    <location>
        <begin position="1691"/>
        <end position="1710"/>
    </location>
</feature>
<dbReference type="VEuPathDB" id="TriTrypDB:LDHU3_34.2530"/>
<feature type="transmembrane region" description="Helical" evidence="1">
    <location>
        <begin position="1716"/>
        <end position="1744"/>
    </location>
</feature>
<feature type="transmembrane region" description="Helical" evidence="1">
    <location>
        <begin position="794"/>
        <end position="813"/>
    </location>
</feature>
<proteinExistence type="predicted"/>
<dbReference type="VEuPathDB" id="TriTrypDB:LdBPK_341690.1"/>
<keyword evidence="1" id="KW-1133">Transmembrane helix</keyword>
<feature type="transmembrane region" description="Helical" evidence="1">
    <location>
        <begin position="570"/>
        <end position="591"/>
    </location>
</feature>
<feature type="transmembrane region" description="Helical" evidence="1">
    <location>
        <begin position="1130"/>
        <end position="1148"/>
    </location>
</feature>